<feature type="compositionally biased region" description="Basic and acidic residues" evidence="1">
    <location>
        <begin position="41"/>
        <end position="50"/>
    </location>
</feature>
<protein>
    <submittedName>
        <fullName evidence="2">Uncharacterized protein</fullName>
    </submittedName>
</protein>
<feature type="compositionally biased region" description="Acidic residues" evidence="1">
    <location>
        <begin position="16"/>
        <end position="40"/>
    </location>
</feature>
<sequence length="266" mass="29934">MDAPPSPNHVFNFPEVEFEEDPQEEPEEEFEEDPEEDPEEELKAEAKDDVPPPATPPVGSPITLLPLSESSSDTEDVAPIVVNEALEMPPIGSTYEVGGPSSVTPFPPFYLHGREIARLDDNTEFLLSNVQYLEWCKKKRKTDMEASSFEIHEVKKRMDDMGQDLGDETQFSNLVEHRVTKLENREKEKAEEMDKMKRHLGTLEANYSLVLSDRDEWKKAFFNLQAWVSERLGRGALDARPYIGDDGPVSFGDSKPPKPPGSPSSS</sequence>
<feature type="region of interest" description="Disordered" evidence="1">
    <location>
        <begin position="238"/>
        <end position="266"/>
    </location>
</feature>
<feature type="compositionally biased region" description="Pro residues" evidence="1">
    <location>
        <begin position="257"/>
        <end position="266"/>
    </location>
</feature>
<dbReference type="EMBL" id="BKCJ010003608">
    <property type="protein sequence ID" value="GEU56105.1"/>
    <property type="molecule type" value="Genomic_DNA"/>
</dbReference>
<gene>
    <name evidence="2" type="ORF">Tci_028083</name>
</gene>
<organism evidence="2">
    <name type="scientific">Tanacetum cinerariifolium</name>
    <name type="common">Dalmatian daisy</name>
    <name type="synonym">Chrysanthemum cinerariifolium</name>
    <dbReference type="NCBI Taxonomy" id="118510"/>
    <lineage>
        <taxon>Eukaryota</taxon>
        <taxon>Viridiplantae</taxon>
        <taxon>Streptophyta</taxon>
        <taxon>Embryophyta</taxon>
        <taxon>Tracheophyta</taxon>
        <taxon>Spermatophyta</taxon>
        <taxon>Magnoliopsida</taxon>
        <taxon>eudicotyledons</taxon>
        <taxon>Gunneridae</taxon>
        <taxon>Pentapetalae</taxon>
        <taxon>asterids</taxon>
        <taxon>campanulids</taxon>
        <taxon>Asterales</taxon>
        <taxon>Asteraceae</taxon>
        <taxon>Asteroideae</taxon>
        <taxon>Anthemideae</taxon>
        <taxon>Anthemidinae</taxon>
        <taxon>Tanacetum</taxon>
    </lineage>
</organism>
<evidence type="ECO:0000256" key="1">
    <source>
        <dbReference type="SAM" id="MobiDB-lite"/>
    </source>
</evidence>
<name>A0A6L2L712_TANCI</name>
<reference evidence="2" key="1">
    <citation type="journal article" date="2019" name="Sci. Rep.">
        <title>Draft genome of Tanacetum cinerariifolium, the natural source of mosquito coil.</title>
        <authorList>
            <person name="Yamashiro T."/>
            <person name="Shiraishi A."/>
            <person name="Satake H."/>
            <person name="Nakayama K."/>
        </authorList>
    </citation>
    <scope>NUCLEOTIDE SEQUENCE</scope>
</reference>
<comment type="caution">
    <text evidence="2">The sequence shown here is derived from an EMBL/GenBank/DDBJ whole genome shotgun (WGS) entry which is preliminary data.</text>
</comment>
<evidence type="ECO:0000313" key="2">
    <source>
        <dbReference type="EMBL" id="GEU56105.1"/>
    </source>
</evidence>
<dbReference type="AlphaFoldDB" id="A0A6L2L712"/>
<proteinExistence type="predicted"/>
<accession>A0A6L2L712</accession>
<feature type="region of interest" description="Disordered" evidence="1">
    <location>
        <begin position="1"/>
        <end position="75"/>
    </location>
</feature>